<evidence type="ECO:0000313" key="3">
    <source>
        <dbReference type="Proteomes" id="UP000515291"/>
    </source>
</evidence>
<sequence length="229" mass="25383">MTFFTYAVPDLHGRLDLFERAIAEILVHAEGAAASVVTLGDYVDRGPASRQLIECLMQWEHSTLRLISLKGNHEAMMWQACNGLLEPERWFAAGGDATLGSYGADLDYLRRAIPDAHLAWLKDLPLVHVDQHRVFAHAGVDQLLPLDRQNEETVLWKRYPPRSQKGHGRRHLVHGHDGTLSAPVVTAGKSNLDGLAWKTGRLVVGVYADDRPGAAVDYIEINGPTPVMR</sequence>
<dbReference type="Pfam" id="PF00149">
    <property type="entry name" value="Metallophos"/>
    <property type="match status" value="1"/>
</dbReference>
<dbReference type="PANTHER" id="PTHR42850">
    <property type="entry name" value="METALLOPHOSPHOESTERASE"/>
    <property type="match status" value="1"/>
</dbReference>
<proteinExistence type="predicted"/>
<dbReference type="GO" id="GO:0005737">
    <property type="term" value="C:cytoplasm"/>
    <property type="evidence" value="ECO:0007669"/>
    <property type="project" value="TreeGrafter"/>
</dbReference>
<dbReference type="Gene3D" id="3.60.21.10">
    <property type="match status" value="1"/>
</dbReference>
<dbReference type="InterPro" id="IPR050126">
    <property type="entry name" value="Ap4A_hydrolase"/>
</dbReference>
<dbReference type="Proteomes" id="UP000515291">
    <property type="component" value="Chromosome"/>
</dbReference>
<dbReference type="InterPro" id="IPR004843">
    <property type="entry name" value="Calcineurin-like_PHP"/>
</dbReference>
<dbReference type="GO" id="GO:0008803">
    <property type="term" value="F:bis(5'-nucleosyl)-tetraphosphatase (symmetrical) activity"/>
    <property type="evidence" value="ECO:0007669"/>
    <property type="project" value="TreeGrafter"/>
</dbReference>
<feature type="domain" description="Calcineurin-like phosphoesterase" evidence="1">
    <location>
        <begin position="8"/>
        <end position="178"/>
    </location>
</feature>
<gene>
    <name evidence="2" type="ORF">HB776_03695</name>
</gene>
<dbReference type="PANTHER" id="PTHR42850:SF4">
    <property type="entry name" value="ZINC-DEPENDENT ENDOPOLYPHOSPHATASE"/>
    <property type="match status" value="1"/>
</dbReference>
<dbReference type="RefSeq" id="WP_184515252.1">
    <property type="nucleotide sequence ID" value="NZ_CP050292.1"/>
</dbReference>
<dbReference type="GO" id="GO:0110154">
    <property type="term" value="P:RNA decapping"/>
    <property type="evidence" value="ECO:0007669"/>
    <property type="project" value="TreeGrafter"/>
</dbReference>
<protein>
    <submittedName>
        <fullName evidence="2">Serine/threonine protein phosphatase</fullName>
    </submittedName>
</protein>
<dbReference type="EMBL" id="CP050292">
    <property type="protein sequence ID" value="QND70447.1"/>
    <property type="molecule type" value="Genomic_DNA"/>
</dbReference>
<organism evidence="2 3">
    <name type="scientific">Tardiphaga robiniae</name>
    <dbReference type="NCBI Taxonomy" id="943830"/>
    <lineage>
        <taxon>Bacteria</taxon>
        <taxon>Pseudomonadati</taxon>
        <taxon>Pseudomonadota</taxon>
        <taxon>Alphaproteobacteria</taxon>
        <taxon>Hyphomicrobiales</taxon>
        <taxon>Nitrobacteraceae</taxon>
        <taxon>Tardiphaga</taxon>
    </lineage>
</organism>
<dbReference type="AlphaFoldDB" id="A0A7G6TUL5"/>
<reference evidence="3" key="1">
    <citation type="journal article" date="2020" name="Mol. Plant Microbe">
        <title>Rhizobial microsymbionts of the narrowly endemic Oxytropis species growing in Kamchatka are characterized by significant genetic diversity and possess a set of genes that are associated with T3SS and T6SS secretion systems and can affect the development of symbiosis.</title>
        <authorList>
            <person name="Safronova V."/>
            <person name="Guro P."/>
            <person name="Sazanova A."/>
            <person name="Kuznetsova I."/>
            <person name="Belimov A."/>
            <person name="Yakubov V."/>
            <person name="Chirak E."/>
            <person name="Afonin A."/>
            <person name="Gogolev Y."/>
            <person name="Andronov E."/>
            <person name="Tikhonovich I."/>
        </authorList>
    </citation>
    <scope>NUCLEOTIDE SEQUENCE [LARGE SCALE GENOMIC DNA]</scope>
    <source>
        <strain evidence="3">581</strain>
    </source>
</reference>
<evidence type="ECO:0000259" key="1">
    <source>
        <dbReference type="Pfam" id="PF00149"/>
    </source>
</evidence>
<dbReference type="SUPFAM" id="SSF56300">
    <property type="entry name" value="Metallo-dependent phosphatases"/>
    <property type="match status" value="1"/>
</dbReference>
<dbReference type="KEGG" id="trb:HB776_03695"/>
<evidence type="ECO:0000313" key="2">
    <source>
        <dbReference type="EMBL" id="QND70447.1"/>
    </source>
</evidence>
<accession>A0A7G6TUL5</accession>
<dbReference type="InterPro" id="IPR029052">
    <property type="entry name" value="Metallo-depent_PP-like"/>
</dbReference>
<dbReference type="GO" id="GO:0016791">
    <property type="term" value="F:phosphatase activity"/>
    <property type="evidence" value="ECO:0007669"/>
    <property type="project" value="TreeGrafter"/>
</dbReference>
<name>A0A7G6TUL5_9BRAD</name>